<sequence>MLNGKLLGWCPTRSYIDVETSTRSLYLEFGELSDIPICSYKDNIDRDSSYQQHKGYLSVSFLIRVITIRERFEKCLALGNKFTR</sequence>
<proteinExistence type="predicted"/>
<dbReference type="EMBL" id="JABFAD010258623">
    <property type="protein sequence ID" value="MBA0818320.1"/>
    <property type="molecule type" value="Genomic_DNA"/>
</dbReference>
<evidence type="ECO:0000313" key="1">
    <source>
        <dbReference type="EMBL" id="MBA0818320.1"/>
    </source>
</evidence>
<dbReference type="Proteomes" id="UP000593560">
    <property type="component" value="Unassembled WGS sequence"/>
</dbReference>
<keyword evidence="2" id="KW-1185">Reference proteome</keyword>
<accession>A0A7J9I8C2</accession>
<gene>
    <name evidence="1" type="ORF">Gohar_025512</name>
</gene>
<comment type="caution">
    <text evidence="1">The sequence shown here is derived from an EMBL/GenBank/DDBJ whole genome shotgun (WGS) entry which is preliminary data.</text>
</comment>
<name>A0A7J9I8C2_9ROSI</name>
<reference evidence="1 2" key="1">
    <citation type="journal article" date="2019" name="Genome Biol. Evol.">
        <title>Insights into the evolution of the New World diploid cottons (Gossypium, subgenus Houzingenia) based on genome sequencing.</title>
        <authorList>
            <person name="Grover C.E."/>
            <person name="Arick M.A. 2nd"/>
            <person name="Thrash A."/>
            <person name="Conover J.L."/>
            <person name="Sanders W.S."/>
            <person name="Peterson D.G."/>
            <person name="Frelichowski J.E."/>
            <person name="Scheffler J.A."/>
            <person name="Scheffler B.E."/>
            <person name="Wendel J.F."/>
        </authorList>
    </citation>
    <scope>NUCLEOTIDE SEQUENCE [LARGE SCALE GENOMIC DNA]</scope>
    <source>
        <strain evidence="1">0</strain>
        <tissue evidence="1">Leaf</tissue>
    </source>
</reference>
<dbReference type="AlphaFoldDB" id="A0A7J9I8C2"/>
<dbReference type="OrthoDB" id="999483at2759"/>
<evidence type="ECO:0000313" key="2">
    <source>
        <dbReference type="Proteomes" id="UP000593560"/>
    </source>
</evidence>
<protein>
    <submittedName>
        <fullName evidence="1">Uncharacterized protein</fullName>
    </submittedName>
</protein>
<organism evidence="1 2">
    <name type="scientific">Gossypium harknessii</name>
    <dbReference type="NCBI Taxonomy" id="34285"/>
    <lineage>
        <taxon>Eukaryota</taxon>
        <taxon>Viridiplantae</taxon>
        <taxon>Streptophyta</taxon>
        <taxon>Embryophyta</taxon>
        <taxon>Tracheophyta</taxon>
        <taxon>Spermatophyta</taxon>
        <taxon>Magnoliopsida</taxon>
        <taxon>eudicotyledons</taxon>
        <taxon>Gunneridae</taxon>
        <taxon>Pentapetalae</taxon>
        <taxon>rosids</taxon>
        <taxon>malvids</taxon>
        <taxon>Malvales</taxon>
        <taxon>Malvaceae</taxon>
        <taxon>Malvoideae</taxon>
        <taxon>Gossypium</taxon>
    </lineage>
</organism>